<proteinExistence type="predicted"/>
<gene>
    <name evidence="1" type="ORF">DPEC_G00178670</name>
</gene>
<comment type="caution">
    <text evidence="1">The sequence shown here is derived from an EMBL/GenBank/DDBJ whole genome shotgun (WGS) entry which is preliminary data.</text>
</comment>
<evidence type="ECO:0000313" key="2">
    <source>
        <dbReference type="Proteomes" id="UP001157502"/>
    </source>
</evidence>
<accession>A0ACC2GFK9</accession>
<name>A0ACC2GFK9_DALPE</name>
<dbReference type="Proteomes" id="UP001157502">
    <property type="component" value="Chromosome 14"/>
</dbReference>
<reference evidence="1" key="1">
    <citation type="submission" date="2021-05" db="EMBL/GenBank/DDBJ databases">
        <authorList>
            <person name="Pan Q."/>
            <person name="Jouanno E."/>
            <person name="Zahm M."/>
            <person name="Klopp C."/>
            <person name="Cabau C."/>
            <person name="Louis A."/>
            <person name="Berthelot C."/>
            <person name="Parey E."/>
            <person name="Roest Crollius H."/>
            <person name="Montfort J."/>
            <person name="Robinson-Rechavi M."/>
            <person name="Bouchez O."/>
            <person name="Lampietro C."/>
            <person name="Lopez Roques C."/>
            <person name="Donnadieu C."/>
            <person name="Postlethwait J."/>
            <person name="Bobe J."/>
            <person name="Dillon D."/>
            <person name="Chandos A."/>
            <person name="von Hippel F."/>
            <person name="Guiguen Y."/>
        </authorList>
    </citation>
    <scope>NUCLEOTIDE SEQUENCE</scope>
    <source>
        <strain evidence="1">YG-Jan2019</strain>
    </source>
</reference>
<organism evidence="1 2">
    <name type="scientific">Dallia pectoralis</name>
    <name type="common">Alaska blackfish</name>
    <dbReference type="NCBI Taxonomy" id="75939"/>
    <lineage>
        <taxon>Eukaryota</taxon>
        <taxon>Metazoa</taxon>
        <taxon>Chordata</taxon>
        <taxon>Craniata</taxon>
        <taxon>Vertebrata</taxon>
        <taxon>Euteleostomi</taxon>
        <taxon>Actinopterygii</taxon>
        <taxon>Neopterygii</taxon>
        <taxon>Teleostei</taxon>
        <taxon>Protacanthopterygii</taxon>
        <taxon>Esociformes</taxon>
        <taxon>Umbridae</taxon>
        <taxon>Dallia</taxon>
    </lineage>
</organism>
<sequence length="1496" mass="168498">MFSGALPTPPGAEPFDHWLEQALLMVEETECSDREKRRRIIGSLKGPALEIVKAVRHVNPDASPKEGLEALKKVLLEVLSPVMISIFAFRLMQQQKGEKLSDFLRRLERSLAKVIQRGGLPASGKDQARLEQLLRGAIASDLMLRLRERKAAPPNFLQLLTEIRAEEEYKTSRKKLSASVHQVHANTEVDTRQAEIQNLKAEIKELKAMVASVVTKSTHVKDDYMEFKTISAPPGSENRRDAELAALKKQLKRLKQKTSNKMPEKDAAVAVSTMEASKQGPNSPKGAPKRSEENFCYRCALWGLSESEISYPYRGYVVVDIEYPAKVAGADQTVTVLALICPQPRTADQTPIIVGTNASHIRRLVQQCKDNGIDITQTLGIQACYSENKLTAPGTATSLEEEGDIGCVLWQGPGPLTLPPGGDCTAVCKVEYKLPVDKEILMVDSSPVAPLPAGVLVQPTVVPSEEVNVYHFRILVQNESLTETVIPVGTVIGHMYPTDAVTPLSPSKTADTEFDANLINFEDSPVSEEWKERLRQKLSTRSQVFSLQEWDVGLAKGIEHTIRMSDPRPLRERSRRLAPADLEDVRQHLQELLRAGIIKESRSPYASPIVIVRKKNGAVRMCIDYRLLNSRTIPDQYTTPCIDDVLDSMTGSKWFSVLDLRSGYYQIAMAEEDKEKTAFICPLGFFQFERMPQGITGAPATFQRLMEKAVGDMNLLEVLVYLDDLIVFGRTLEEHEERLLKVLDRLAEVGLKISFDKCQFCLPKVKYLGHIVSANGVSPDPAKIEAVTSWPRPTHLKALQSFLGFCGYYRRFIANYAAIVRPLSELTKGYAPTQRSKKPEKDNTKTYLKESEPFGERWDQSCTEAFHKIIHCLTHAPVLAFADPNKSYVLHVDASLRGLGAVLYQEHSEGLRPVAFASRKLKTSERNYPVHQLEFLALKWAVVDKFHHYLYGVRFTVRTDNNPLTYVLSTAKLSAVGHRWLSALSTYDFDVKYRPGRHNIDADLLSRNMTDESSEEWETIPQSGVRSICKRICIPSSAGSPPRYVDQLGASPDCVPDIYAFPTHLELKSLGQMSKQKLIEAQENDAAIRSAIQAVKHGKWPEENGSCSERSRLKKEMGKLMMKDGILHCLSKRPSGEELTQLVLPSEFREVVLKTTHDDLGHLGIERTTDLLRSRFFWPKLACDVEQYIKNCGECVTRKTPCHRVAPLHHISSNGPMDLVCIDFLSMEPDSAGICNVLVVTDHFTRYAQAFPSRNQKAQTMAKILVDKYFLHYGLPARIHSDQGRDFESQLIKELLKMMGIRKSRTTPYHPQGDPQPERFNRTLLSMLGTLGCERKRQWSKHIGYLVHAYNSTKCDATGYSPYFLMFGREARLPIDLCFGTSPDGKADGGHSRYVAKLKEDLQRAYKLASETAYKTHQRNKRSYDKRVGFQTLDIGDRVLLRNLGLKGKHRLESRWSPIPYVVLGKMPNLPVYKVKPEEAEESKHFIVIIFCRLDS</sequence>
<keyword evidence="2" id="KW-1185">Reference proteome</keyword>
<evidence type="ECO:0000313" key="1">
    <source>
        <dbReference type="EMBL" id="KAJ8002322.1"/>
    </source>
</evidence>
<protein>
    <submittedName>
        <fullName evidence="1">Uncharacterized protein</fullName>
    </submittedName>
</protein>
<dbReference type="EMBL" id="CM055741">
    <property type="protein sequence ID" value="KAJ8002322.1"/>
    <property type="molecule type" value="Genomic_DNA"/>
</dbReference>